<organism evidence="2 3">
    <name type="scientific">Parasedimentitalea psychrophila</name>
    <dbReference type="NCBI Taxonomy" id="2997337"/>
    <lineage>
        <taxon>Bacteria</taxon>
        <taxon>Pseudomonadati</taxon>
        <taxon>Pseudomonadota</taxon>
        <taxon>Alphaproteobacteria</taxon>
        <taxon>Rhodobacterales</taxon>
        <taxon>Paracoccaceae</taxon>
        <taxon>Parasedimentitalea</taxon>
    </lineage>
</organism>
<gene>
    <name evidence="2" type="ORF">QPJ95_03780</name>
</gene>
<dbReference type="EMBL" id="CP127247">
    <property type="protein sequence ID" value="WIY26059.1"/>
    <property type="molecule type" value="Genomic_DNA"/>
</dbReference>
<dbReference type="KEGG" id="ppso:QPJ95_03780"/>
<dbReference type="PANTHER" id="PTHR43190:SF3">
    <property type="entry name" value="N-ACETYL-D-GLUCOSAMINE KINASE"/>
    <property type="match status" value="1"/>
</dbReference>
<dbReference type="AlphaFoldDB" id="A0A9Y2L381"/>
<dbReference type="CDD" id="cd24082">
    <property type="entry name" value="ASKHA_NBD_GspK-like"/>
    <property type="match status" value="1"/>
</dbReference>
<accession>A0A9Y2L381</accession>
<dbReference type="RefSeq" id="WP_270919091.1">
    <property type="nucleotide sequence ID" value="NZ_CP127247.1"/>
</dbReference>
<keyword evidence="3" id="KW-1185">Reference proteome</keyword>
<name>A0A9Y2L381_9RHOB</name>
<dbReference type="Gene3D" id="3.30.420.40">
    <property type="match status" value="2"/>
</dbReference>
<sequence length="296" mass="30417">MSDSLHRPYIAIDGGGTSCRFALNAPGGMVTVRRGSANVFSAPDAAIETLTSGLAELAAQAGLNMAQLADIPLYAGLAGVTDAGSARLVADKLPCRHVQIEDDRRAAVVGALGLRSGCLIGIGTGSFLARQCGETVAFVGGYGAVLGDQASAGWLGKELLLRALLVLDGVEGSSDLVEACLGEFQHDAAQIVRFTVAAQPADYGVYAPQVVRAAKSGDAAGRILMAAGADYICKALVALGRQPGECLCAIGGVAAHYVDFLPPEISSGMMAPQGEALDGALELARRFAMQIWQEQI</sequence>
<evidence type="ECO:0000313" key="2">
    <source>
        <dbReference type="EMBL" id="WIY26059.1"/>
    </source>
</evidence>
<dbReference type="Pfam" id="PF01869">
    <property type="entry name" value="BcrAD_BadFG"/>
    <property type="match status" value="1"/>
</dbReference>
<dbReference type="Proteomes" id="UP001238334">
    <property type="component" value="Chromosome"/>
</dbReference>
<feature type="domain" description="ATPase BadF/BadG/BcrA/BcrD type" evidence="1">
    <location>
        <begin position="12"/>
        <end position="262"/>
    </location>
</feature>
<dbReference type="PANTHER" id="PTHR43190">
    <property type="entry name" value="N-ACETYL-D-GLUCOSAMINE KINASE"/>
    <property type="match status" value="1"/>
</dbReference>
<proteinExistence type="predicted"/>
<evidence type="ECO:0000313" key="3">
    <source>
        <dbReference type="Proteomes" id="UP001238334"/>
    </source>
</evidence>
<evidence type="ECO:0000259" key="1">
    <source>
        <dbReference type="Pfam" id="PF01869"/>
    </source>
</evidence>
<dbReference type="InterPro" id="IPR002731">
    <property type="entry name" value="ATPase_BadF"/>
</dbReference>
<dbReference type="SUPFAM" id="SSF53067">
    <property type="entry name" value="Actin-like ATPase domain"/>
    <property type="match status" value="2"/>
</dbReference>
<dbReference type="InterPro" id="IPR043129">
    <property type="entry name" value="ATPase_NBD"/>
</dbReference>
<reference evidence="2 3" key="1">
    <citation type="submission" date="2023-06" db="EMBL/GenBank/DDBJ databases">
        <title>Parasedimentitalea psychrophila sp. nov., a psychrophilic bacterium isolated from deep-sea sediment.</title>
        <authorList>
            <person name="Li A."/>
        </authorList>
    </citation>
    <scope>NUCLEOTIDE SEQUENCE [LARGE SCALE GENOMIC DNA]</scope>
    <source>
        <strain evidence="2 3">QS115</strain>
    </source>
</reference>
<protein>
    <submittedName>
        <fullName evidence="2">BadF/BadG/BcrA/BcrD ATPase family protein</fullName>
    </submittedName>
</protein>
<dbReference type="InterPro" id="IPR052519">
    <property type="entry name" value="Euk-type_GlcNAc_Kinase"/>
</dbReference>